<sequence>MQVIRLRKAGHTYYEIAKQTGLSSTGVFNICKRHQELGAHGLRDAQGGRKAGQGRSLDVTQELLVRPLIADKTPDQLKMPYALWTRAAVGATDRAMFPHSSGGAHPGGVCVALGFPPPKANAKGLPTLSCGGKKWLKNNYPVFPPRAPSPEIKTPKKKKFFGLFSLVR</sequence>
<organism evidence="1">
    <name type="scientific">blood disease bacterium R229</name>
    <dbReference type="NCBI Taxonomy" id="741978"/>
    <lineage>
        <taxon>Bacteria</taxon>
        <taxon>Pseudomonadati</taxon>
        <taxon>Pseudomonadota</taxon>
        <taxon>Betaproteobacteria</taxon>
        <taxon>Burkholderiales</taxon>
        <taxon>Burkholderiaceae</taxon>
        <taxon>Ralstonia</taxon>
        <taxon>Ralstonia solanacearum species complex</taxon>
    </lineage>
</organism>
<evidence type="ECO:0000313" key="1">
    <source>
        <dbReference type="EMBL" id="CCA82716.1"/>
    </source>
</evidence>
<accession>G2ZUK3</accession>
<protein>
    <submittedName>
        <fullName evidence="1">Transposase</fullName>
    </submittedName>
</protein>
<dbReference type="EMBL" id="FR854079">
    <property type="protein sequence ID" value="CCA82716.1"/>
    <property type="molecule type" value="Genomic_DNA"/>
</dbReference>
<name>G2ZUK3_9RALS</name>
<dbReference type="SUPFAM" id="SSF46689">
    <property type="entry name" value="Homeodomain-like"/>
    <property type="match status" value="1"/>
</dbReference>
<reference evidence="1" key="2">
    <citation type="submission" date="2011-04" db="EMBL/GenBank/DDBJ databases">
        <authorList>
            <person name="Genoscope - CEA"/>
        </authorList>
    </citation>
    <scope>NUCLEOTIDE SEQUENCE</scope>
    <source>
        <strain evidence="1">R229</strain>
    </source>
</reference>
<gene>
    <name evidence="1" type="ORF">BDB_mp30005</name>
</gene>
<dbReference type="AlphaFoldDB" id="G2ZUK3"/>
<reference evidence="1" key="1">
    <citation type="journal article" date="2011" name="PLoS ONE">
        <title>Ralstonia syzygii, the Blood Disease Bacterium and some Asian R. solanacearum strains form a single genomic species despite divergent lifestyles.</title>
        <authorList>
            <person name="Remenant B."/>
            <person name="de Cambiaire J.C."/>
            <person name="Cellier G."/>
            <person name="Jacobs J.M."/>
            <person name="Mangenot S."/>
            <person name="Barbe V."/>
            <person name="Lajus A."/>
            <person name="Vallenet D."/>
            <person name="Medigue C."/>
            <person name="Fegan M."/>
            <person name="Allen C."/>
            <person name="Prior P."/>
        </authorList>
    </citation>
    <scope>NUCLEOTIDE SEQUENCE</scope>
    <source>
        <strain evidence="1">R229</strain>
    </source>
</reference>
<dbReference type="Gene3D" id="1.10.10.60">
    <property type="entry name" value="Homeodomain-like"/>
    <property type="match status" value="1"/>
</dbReference>
<dbReference type="InterPro" id="IPR009057">
    <property type="entry name" value="Homeodomain-like_sf"/>
</dbReference>
<proteinExistence type="predicted"/>